<comment type="similarity">
    <text evidence="2">Belongs to the DNA polymerase type-C family. DnaE subfamily.</text>
</comment>
<evidence type="ECO:0000256" key="2">
    <source>
        <dbReference type="ARBA" id="ARBA00009496"/>
    </source>
</evidence>
<dbReference type="Pfam" id="PF01336">
    <property type="entry name" value="tRNA_anti-codon"/>
    <property type="match status" value="1"/>
</dbReference>
<feature type="domain" description="Polymerase/histidinol phosphatase N-terminal" evidence="11">
    <location>
        <begin position="3"/>
        <end position="70"/>
    </location>
</feature>
<dbReference type="PANTHER" id="PTHR32294">
    <property type="entry name" value="DNA POLYMERASE III SUBUNIT ALPHA"/>
    <property type="match status" value="1"/>
</dbReference>
<dbReference type="Pfam" id="PF07733">
    <property type="entry name" value="DNA_pol3_alpha"/>
    <property type="match status" value="1"/>
</dbReference>
<dbReference type="InterPro" id="IPR011708">
    <property type="entry name" value="DNA_pol3_alpha_NTPase_dom"/>
</dbReference>
<accession>A0ABU0E879</accession>
<reference evidence="12 13" key="1">
    <citation type="submission" date="2023-07" db="EMBL/GenBank/DDBJ databases">
        <title>Genomic Encyclopedia of Type Strains, Phase IV (KMG-IV): sequencing the most valuable type-strain genomes for metagenomic binning, comparative biology and taxonomic classification.</title>
        <authorList>
            <person name="Goeker M."/>
        </authorList>
    </citation>
    <scope>NUCLEOTIDE SEQUENCE [LARGE SCALE GENOMIC DNA]</scope>
    <source>
        <strain evidence="12 13">DSM 16784</strain>
    </source>
</reference>
<dbReference type="Pfam" id="PF14579">
    <property type="entry name" value="HHH_6"/>
    <property type="match status" value="1"/>
</dbReference>
<name>A0ABU0E879_9FIRM</name>
<dbReference type="InterPro" id="IPR041931">
    <property type="entry name" value="DNA_pol3_alpha_thumb_dom"/>
</dbReference>
<dbReference type="InterPro" id="IPR016195">
    <property type="entry name" value="Pol/histidinol_Pase-like"/>
</dbReference>
<evidence type="ECO:0000313" key="13">
    <source>
        <dbReference type="Proteomes" id="UP001230220"/>
    </source>
</evidence>
<dbReference type="NCBIfam" id="TIGR00594">
    <property type="entry name" value="polc"/>
    <property type="match status" value="1"/>
</dbReference>
<comment type="subcellular location">
    <subcellularLocation>
        <location evidence="1">Cytoplasm</location>
    </subcellularLocation>
</comment>
<evidence type="ECO:0000256" key="3">
    <source>
        <dbReference type="ARBA" id="ARBA00012417"/>
    </source>
</evidence>
<dbReference type="Pfam" id="PF17657">
    <property type="entry name" value="DNA_pol3_finger"/>
    <property type="match status" value="1"/>
</dbReference>
<protein>
    <recommendedName>
        <fullName evidence="4">DNA polymerase III subunit alpha</fullName>
        <ecNumber evidence="3">2.7.7.7</ecNumber>
    </recommendedName>
</protein>
<dbReference type="Proteomes" id="UP001230220">
    <property type="component" value="Unassembled WGS sequence"/>
</dbReference>
<evidence type="ECO:0000313" key="12">
    <source>
        <dbReference type="EMBL" id="MDQ0362916.1"/>
    </source>
</evidence>
<dbReference type="InterPro" id="IPR004365">
    <property type="entry name" value="NA-bd_OB_tRNA"/>
</dbReference>
<keyword evidence="5 12" id="KW-0808">Transferase</keyword>
<gene>
    <name evidence="12" type="ORF">J2S15_003677</name>
</gene>
<keyword evidence="13" id="KW-1185">Reference proteome</keyword>
<dbReference type="GO" id="GO:0003887">
    <property type="term" value="F:DNA-directed DNA polymerase activity"/>
    <property type="evidence" value="ECO:0007669"/>
    <property type="project" value="UniProtKB-EC"/>
</dbReference>
<evidence type="ECO:0000256" key="6">
    <source>
        <dbReference type="ARBA" id="ARBA00022695"/>
    </source>
</evidence>
<organism evidence="12 13">
    <name type="scientific">Breznakia pachnodae</name>
    <dbReference type="NCBI Taxonomy" id="265178"/>
    <lineage>
        <taxon>Bacteria</taxon>
        <taxon>Bacillati</taxon>
        <taxon>Bacillota</taxon>
        <taxon>Erysipelotrichia</taxon>
        <taxon>Erysipelotrichales</taxon>
        <taxon>Erysipelotrichaceae</taxon>
        <taxon>Breznakia</taxon>
    </lineage>
</organism>
<dbReference type="SMART" id="SM00481">
    <property type="entry name" value="POLIIIAc"/>
    <property type="match status" value="1"/>
</dbReference>
<sequence>MTTHLHVRSSYTLLNSTLRISDIINLAKNHNMKAVALCDKDVMHGAMAFYHACKKAGIKPIFGLEFVCSIEEQDVYLHAYAKDDIGYRMLLKLSSYINTHDSKITLEELRHFDEQMIFTTAGAHDYLRSLNTPEKRNELSEILLSLKNNFQEFYLAIAMNDSNFLKQQNASLKITAATLKIKTFAMSRIYFGRKEDEEAYKVLCAIDQQRTINDMSLNAESDRYFRSPEEMKQLYDEEDLAMSEKIADSCNVKMNINKVNLPVFKNRYDVDSQTYLTSLCKQGLKKRLDGKVTNEYAERLNYELSVIAKMGYADYFLIVYDFIRFAKSKDIYVGPGRGSAAGSLISYCLGITHVDPIQYDLLFERFLNPERISMPDIDVDFPDNRRDEVIEYVAQLYGRDHVAHIVTFGTLAAKQVLRDVGRVLGVSLSEVDMLSKMVPHVLKINLDSVYKTNKKFSEAIEAKKEFRRLFKIARQIEGLPRHISTHAAGIVLSDRDIDDVCPLIEIEEDLYSTQYTMDYLEELGLIKIDFLGLRNLTIIDEVCTHIKRHGQPIDIMKIPLDDSKTFKMLQDVDTVGVFQLESEGMKNLLRQMQVTDFEGIVAAIALFRPGPMENIPLYLKNKNNPSNIDYLHPSLKPLLETTYGVMIYQEQIMQVTQIMANFSLGKADILRKAISKKIPGELEKLQKDFIEGSIKNGYTKELAEKVYDLILKFAGYGFNRSHSVAYGLVAYQLAYLKANYPLSFFASVLNSVIGSETKSSEYIFEAKKRDIKVLPPDVNLSENEYVIDGNSLRFPLVGIKNIGTAMSLSLLKEREEHGLYSDFFDFVARANLMKITSKGIESLIDAGAMDSFKINRASLRASLEDAMRYASLVRVNDNGESQLNLDIVSKPPYVMAKEMSHERSFREKQVLGFYLSAHPITKLRESINKDVLGLIQLHNHKGFARLVGFIEKCKQHRTKNGEIMMFVVVSDETSKFDLVCMPNVYRMYQDILVRGNYIYAEGNIKDRPSCLVNKIEKLELE</sequence>
<dbReference type="Gene3D" id="1.10.150.870">
    <property type="match status" value="1"/>
</dbReference>
<evidence type="ECO:0000259" key="11">
    <source>
        <dbReference type="SMART" id="SM00481"/>
    </source>
</evidence>
<dbReference type="Gene3D" id="3.20.20.140">
    <property type="entry name" value="Metal-dependent hydrolases"/>
    <property type="match status" value="1"/>
</dbReference>
<dbReference type="InterPro" id="IPR004013">
    <property type="entry name" value="PHP_dom"/>
</dbReference>
<dbReference type="EMBL" id="JAUSUR010000008">
    <property type="protein sequence ID" value="MDQ0362916.1"/>
    <property type="molecule type" value="Genomic_DNA"/>
</dbReference>
<dbReference type="CDD" id="cd04485">
    <property type="entry name" value="DnaE_OBF"/>
    <property type="match status" value="1"/>
</dbReference>
<dbReference type="RefSeq" id="WP_307411156.1">
    <property type="nucleotide sequence ID" value="NZ_JAUSUR010000008.1"/>
</dbReference>
<evidence type="ECO:0000256" key="7">
    <source>
        <dbReference type="ARBA" id="ARBA00022705"/>
    </source>
</evidence>
<keyword evidence="7" id="KW-0235">DNA replication</keyword>
<dbReference type="NCBIfam" id="NF004226">
    <property type="entry name" value="PRK05673.1"/>
    <property type="match status" value="1"/>
</dbReference>
<dbReference type="Pfam" id="PF02811">
    <property type="entry name" value="PHP"/>
    <property type="match status" value="1"/>
</dbReference>
<dbReference type="PANTHER" id="PTHR32294:SF0">
    <property type="entry name" value="DNA POLYMERASE III SUBUNIT ALPHA"/>
    <property type="match status" value="1"/>
</dbReference>
<proteinExistence type="inferred from homology"/>
<keyword evidence="6 12" id="KW-0548">Nucleotidyltransferase</keyword>
<dbReference type="InterPro" id="IPR004805">
    <property type="entry name" value="DnaE2/DnaE/PolC"/>
</dbReference>
<dbReference type="Gene3D" id="1.10.10.1600">
    <property type="entry name" value="Bacterial DNA polymerase III alpha subunit, thumb domain"/>
    <property type="match status" value="1"/>
</dbReference>
<evidence type="ECO:0000256" key="9">
    <source>
        <dbReference type="ARBA" id="ARBA00025611"/>
    </source>
</evidence>
<evidence type="ECO:0000256" key="5">
    <source>
        <dbReference type="ARBA" id="ARBA00022679"/>
    </source>
</evidence>
<dbReference type="EC" id="2.7.7.7" evidence="3"/>
<evidence type="ECO:0000256" key="4">
    <source>
        <dbReference type="ARBA" id="ARBA00019114"/>
    </source>
</evidence>
<evidence type="ECO:0000256" key="8">
    <source>
        <dbReference type="ARBA" id="ARBA00022932"/>
    </source>
</evidence>
<dbReference type="SUPFAM" id="SSF89550">
    <property type="entry name" value="PHP domain-like"/>
    <property type="match status" value="1"/>
</dbReference>
<comment type="function">
    <text evidence="9">DNA polymerase III is a complex, multichain enzyme responsible for most of the replicative synthesis in bacteria. This DNA polymerase also exhibits 3' to 5' exonuclease activity. The alpha chain is the DNA polymerase.</text>
</comment>
<evidence type="ECO:0000256" key="10">
    <source>
        <dbReference type="ARBA" id="ARBA00049244"/>
    </source>
</evidence>
<dbReference type="InterPro" id="IPR040982">
    <property type="entry name" value="DNA_pol3_finger"/>
</dbReference>
<dbReference type="InterPro" id="IPR029460">
    <property type="entry name" value="DNAPol_HHH"/>
</dbReference>
<evidence type="ECO:0000256" key="1">
    <source>
        <dbReference type="ARBA" id="ARBA00004496"/>
    </source>
</evidence>
<keyword evidence="8" id="KW-0239">DNA-directed DNA polymerase</keyword>
<comment type="catalytic activity">
    <reaction evidence="10">
        <text>DNA(n) + a 2'-deoxyribonucleoside 5'-triphosphate = DNA(n+1) + diphosphate</text>
        <dbReference type="Rhea" id="RHEA:22508"/>
        <dbReference type="Rhea" id="RHEA-COMP:17339"/>
        <dbReference type="Rhea" id="RHEA-COMP:17340"/>
        <dbReference type="ChEBI" id="CHEBI:33019"/>
        <dbReference type="ChEBI" id="CHEBI:61560"/>
        <dbReference type="ChEBI" id="CHEBI:173112"/>
        <dbReference type="EC" id="2.7.7.7"/>
    </reaction>
</comment>
<dbReference type="InterPro" id="IPR003141">
    <property type="entry name" value="Pol/His_phosphatase_N"/>
</dbReference>
<comment type="caution">
    <text evidence="12">The sequence shown here is derived from an EMBL/GenBank/DDBJ whole genome shotgun (WGS) entry which is preliminary data.</text>
</comment>